<proteinExistence type="inferred from homology"/>
<dbReference type="Gene3D" id="3.40.50.720">
    <property type="entry name" value="NAD(P)-binding Rossmann-like Domain"/>
    <property type="match status" value="1"/>
</dbReference>
<evidence type="ECO:0000313" key="5">
    <source>
        <dbReference type="Proteomes" id="UP001597145"/>
    </source>
</evidence>
<comment type="similarity">
    <text evidence="1 3">Belongs to the short-chain dehydrogenases/reductases (SDR) family.</text>
</comment>
<dbReference type="PANTHER" id="PTHR43976">
    <property type="entry name" value="SHORT CHAIN DEHYDROGENASE"/>
    <property type="match status" value="1"/>
</dbReference>
<dbReference type="InterPro" id="IPR002347">
    <property type="entry name" value="SDR_fam"/>
</dbReference>
<name>A0ABW4FWB2_9PSEU</name>
<accession>A0ABW4FWB2</accession>
<comment type="caution">
    <text evidence="4">The sequence shown here is derived from an EMBL/GenBank/DDBJ whole genome shotgun (WGS) entry which is preliminary data.</text>
</comment>
<keyword evidence="5" id="KW-1185">Reference proteome</keyword>
<dbReference type="EMBL" id="JBHUCP010000045">
    <property type="protein sequence ID" value="MFD1534758.1"/>
    <property type="molecule type" value="Genomic_DNA"/>
</dbReference>
<dbReference type="PANTHER" id="PTHR43976:SF16">
    <property type="entry name" value="SHORT-CHAIN DEHYDROGENASE_REDUCTASE FAMILY PROTEIN"/>
    <property type="match status" value="1"/>
</dbReference>
<gene>
    <name evidence="4" type="ORF">ACFSCY_35600</name>
</gene>
<dbReference type="PRINTS" id="PR00081">
    <property type="entry name" value="GDHRDH"/>
</dbReference>
<evidence type="ECO:0000313" key="4">
    <source>
        <dbReference type="EMBL" id="MFD1534758.1"/>
    </source>
</evidence>
<evidence type="ECO:0000256" key="1">
    <source>
        <dbReference type="ARBA" id="ARBA00006484"/>
    </source>
</evidence>
<evidence type="ECO:0000256" key="2">
    <source>
        <dbReference type="ARBA" id="ARBA00023002"/>
    </source>
</evidence>
<dbReference type="Proteomes" id="UP001597145">
    <property type="component" value="Unassembled WGS sequence"/>
</dbReference>
<dbReference type="RefSeq" id="WP_343982390.1">
    <property type="nucleotide sequence ID" value="NZ_BAAAJG010000015.1"/>
</dbReference>
<dbReference type="CDD" id="cd05374">
    <property type="entry name" value="17beta-HSD-like_SDR_c"/>
    <property type="match status" value="1"/>
</dbReference>
<dbReference type="SUPFAM" id="SSF51735">
    <property type="entry name" value="NAD(P)-binding Rossmann-fold domains"/>
    <property type="match status" value="1"/>
</dbReference>
<keyword evidence="2" id="KW-0560">Oxidoreductase</keyword>
<dbReference type="PRINTS" id="PR00080">
    <property type="entry name" value="SDRFAMILY"/>
</dbReference>
<reference evidence="5" key="1">
    <citation type="journal article" date="2019" name="Int. J. Syst. Evol. Microbiol.">
        <title>The Global Catalogue of Microorganisms (GCM) 10K type strain sequencing project: providing services to taxonomists for standard genome sequencing and annotation.</title>
        <authorList>
            <consortium name="The Broad Institute Genomics Platform"/>
            <consortium name="The Broad Institute Genome Sequencing Center for Infectious Disease"/>
            <person name="Wu L."/>
            <person name="Ma J."/>
        </authorList>
    </citation>
    <scope>NUCLEOTIDE SEQUENCE [LARGE SCALE GENOMIC DNA]</scope>
    <source>
        <strain evidence="5">JCM 12165</strain>
    </source>
</reference>
<dbReference type="Pfam" id="PF00106">
    <property type="entry name" value="adh_short"/>
    <property type="match status" value="1"/>
</dbReference>
<evidence type="ECO:0000256" key="3">
    <source>
        <dbReference type="RuleBase" id="RU000363"/>
    </source>
</evidence>
<dbReference type="InterPro" id="IPR036291">
    <property type="entry name" value="NAD(P)-bd_dom_sf"/>
</dbReference>
<dbReference type="NCBIfam" id="NF006114">
    <property type="entry name" value="PRK08263.1"/>
    <property type="match status" value="1"/>
</dbReference>
<sequence>MAKKTWFITGASRGFGREWAIAALERGDSVAATARELSTLDDLAATHGERFLPLQLDVTDRDADFAAVRQAHARFGRLDVVVNNAGYGHFGMVEEITEAEARAQLETNLFGALWVTQAALPFLREQGSGHILQVSSIGGISAFPLVGIYHASKWALEGISQSLAQEVAQFGIKVTLIEPGGFATDWAGSSSSTSQQMPAYIDYHAQVQEQRRNRVGTPGDPRASAAAVLTLVDADEPPLRCFFGTAPLAIAKADYEQRLATWEKWQPVAELAQGNAKGVQ</sequence>
<protein>
    <submittedName>
        <fullName evidence="4">SDR family oxidoreductase</fullName>
    </submittedName>
</protein>
<dbReference type="NCBIfam" id="NF004824">
    <property type="entry name" value="PRK06180.1"/>
    <property type="match status" value="1"/>
</dbReference>
<organism evidence="4 5">
    <name type="scientific">Pseudonocardia aurantiaca</name>
    <dbReference type="NCBI Taxonomy" id="75290"/>
    <lineage>
        <taxon>Bacteria</taxon>
        <taxon>Bacillati</taxon>
        <taxon>Actinomycetota</taxon>
        <taxon>Actinomycetes</taxon>
        <taxon>Pseudonocardiales</taxon>
        <taxon>Pseudonocardiaceae</taxon>
        <taxon>Pseudonocardia</taxon>
    </lineage>
</organism>
<dbReference type="InterPro" id="IPR051911">
    <property type="entry name" value="SDR_oxidoreductase"/>
</dbReference>